<sequence>MVLTRYGGVAGLLILIGTLVGAALFLLMHVVMPPDRGEEGVALTVFMAIFGGAIGAGTAFVAALAFLLSMLAWTRGGHRSVGSRAVIGGSGAAAGAALVWVCVGIAWNSPYARHVWGAIAGFCALLAAIVAVPATARAARRADSVTPATV</sequence>
<dbReference type="EMBL" id="JACCBV010000001">
    <property type="protein sequence ID" value="NYE20215.1"/>
    <property type="molecule type" value="Genomic_DNA"/>
</dbReference>
<dbReference type="Proteomes" id="UP000576969">
    <property type="component" value="Unassembled WGS sequence"/>
</dbReference>
<accession>A0A7Y9KJW8</accession>
<name>A0A7Y9KJW8_9MICO</name>
<reference evidence="2 3" key="1">
    <citation type="submission" date="2020-07" db="EMBL/GenBank/DDBJ databases">
        <title>Sequencing the genomes of 1000 actinobacteria strains.</title>
        <authorList>
            <person name="Klenk H.-P."/>
        </authorList>
    </citation>
    <scope>NUCLEOTIDE SEQUENCE [LARGE SCALE GENOMIC DNA]</scope>
    <source>
        <strain evidence="2 3">DSM 24662</strain>
    </source>
</reference>
<evidence type="ECO:0000313" key="3">
    <source>
        <dbReference type="Proteomes" id="UP000576969"/>
    </source>
</evidence>
<feature type="transmembrane region" description="Helical" evidence="1">
    <location>
        <begin position="12"/>
        <end position="32"/>
    </location>
</feature>
<evidence type="ECO:0000256" key="1">
    <source>
        <dbReference type="SAM" id="Phobius"/>
    </source>
</evidence>
<protein>
    <submittedName>
        <fullName evidence="2">Putative membrane protein YccC</fullName>
    </submittedName>
</protein>
<keyword evidence="1" id="KW-0472">Membrane</keyword>
<dbReference type="AlphaFoldDB" id="A0A7Y9KJW8"/>
<dbReference type="RefSeq" id="WP_179489998.1">
    <property type="nucleotide sequence ID" value="NZ_JACCBV010000001.1"/>
</dbReference>
<feature type="transmembrane region" description="Helical" evidence="1">
    <location>
        <begin position="44"/>
        <end position="73"/>
    </location>
</feature>
<proteinExistence type="predicted"/>
<keyword evidence="1" id="KW-0812">Transmembrane</keyword>
<comment type="caution">
    <text evidence="2">The sequence shown here is derived from an EMBL/GenBank/DDBJ whole genome shotgun (WGS) entry which is preliminary data.</text>
</comment>
<feature type="transmembrane region" description="Helical" evidence="1">
    <location>
        <begin position="113"/>
        <end position="132"/>
    </location>
</feature>
<evidence type="ECO:0000313" key="2">
    <source>
        <dbReference type="EMBL" id="NYE20215.1"/>
    </source>
</evidence>
<organism evidence="2 3">
    <name type="scientific">Microbacterium immunditiarum</name>
    <dbReference type="NCBI Taxonomy" id="337480"/>
    <lineage>
        <taxon>Bacteria</taxon>
        <taxon>Bacillati</taxon>
        <taxon>Actinomycetota</taxon>
        <taxon>Actinomycetes</taxon>
        <taxon>Micrococcales</taxon>
        <taxon>Microbacteriaceae</taxon>
        <taxon>Microbacterium</taxon>
    </lineage>
</organism>
<gene>
    <name evidence="2" type="ORF">BJ991_002243</name>
</gene>
<keyword evidence="3" id="KW-1185">Reference proteome</keyword>
<feature type="transmembrane region" description="Helical" evidence="1">
    <location>
        <begin position="85"/>
        <end position="107"/>
    </location>
</feature>
<keyword evidence="1" id="KW-1133">Transmembrane helix</keyword>